<sequence length="543" mass="59791">MVSWEETGSNFRAALQAKIPPEWQLSGVSKEAEKPRNILPLFHRCGLLTERELEITEIEDATALLAKVHSGSWTALEVVSAFCKRAVMAQQLVNCLMDIDVEGAMQRARELDAHFASTGSPVGPLHGLPISLKDLTKARGFHHSFGITAWAGREDDEDAVVVQILREAGAVFYVKTTMPQTGMALETVSNVWGTTLNPFNTDLCAGGSSGGEGALGACRGAPLGVATDIGGSIRAPASFNGLYALRPTSTRFSYAGNIVAVGGQIAISATVGPVGHSIRDLELFCRVSSDFRPWLHDPAVVPKPWIPVEAPRKTSIGVMWWDEVVMPHPPILRAMKSAVEKLKLAGHEVVEFKPYRHQHAWDITFPLYFPTGGQEMREFLASSGEPMIPSVSKFLESAKCLSVPELMHYQREQKAYRNEYFKHWNATATQTSSGRPVDAILMPSMASAAFPHHHLPWWGYLSTWNLLDYPSVVIPVTQVKPDDIKDAAYQPVNERDADNYDLYDPVLFDQAPVSLQLVGRILEEEQLLAVAIAVDRAIKTEWT</sequence>
<dbReference type="PANTHER" id="PTHR46072">
    <property type="entry name" value="AMIDASE-RELATED-RELATED"/>
    <property type="match status" value="1"/>
</dbReference>
<dbReference type="Proteomes" id="UP000019478">
    <property type="component" value="Unassembled WGS sequence"/>
</dbReference>
<accession>W9XR28</accession>
<proteinExistence type="inferred from homology"/>
<evidence type="ECO:0000256" key="2">
    <source>
        <dbReference type="ARBA" id="ARBA00022801"/>
    </source>
</evidence>
<evidence type="ECO:0000256" key="3">
    <source>
        <dbReference type="PIRSR" id="PIRSR001221-1"/>
    </source>
</evidence>
<dbReference type="PIRSF" id="PIRSF001221">
    <property type="entry name" value="Amidase_fungi"/>
    <property type="match status" value="1"/>
</dbReference>
<dbReference type="Pfam" id="PF01425">
    <property type="entry name" value="Amidase"/>
    <property type="match status" value="1"/>
</dbReference>
<dbReference type="InterPro" id="IPR023631">
    <property type="entry name" value="Amidase_dom"/>
</dbReference>
<comment type="similarity">
    <text evidence="1">Belongs to the amidase family.</text>
</comment>
<dbReference type="HOGENOM" id="CLU_009600_9_2_1"/>
<name>W9XR28_9EURO</name>
<feature type="active site" description="Acyl-ester intermediate" evidence="3">
    <location>
        <position position="232"/>
    </location>
</feature>
<dbReference type="GeneID" id="19172999"/>
<evidence type="ECO:0000259" key="4">
    <source>
        <dbReference type="Pfam" id="PF01425"/>
    </source>
</evidence>
<feature type="domain" description="Amidase" evidence="4">
    <location>
        <begin position="77"/>
        <end position="528"/>
    </location>
</feature>
<evidence type="ECO:0000256" key="1">
    <source>
        <dbReference type="ARBA" id="ARBA00009199"/>
    </source>
</evidence>
<evidence type="ECO:0000313" key="5">
    <source>
        <dbReference type="EMBL" id="EXJ79411.1"/>
    </source>
</evidence>
<reference evidence="5 6" key="1">
    <citation type="submission" date="2013-03" db="EMBL/GenBank/DDBJ databases">
        <title>The Genome Sequence of Capronia epimyces CBS 606.96.</title>
        <authorList>
            <consortium name="The Broad Institute Genomics Platform"/>
            <person name="Cuomo C."/>
            <person name="de Hoog S."/>
            <person name="Gorbushina A."/>
            <person name="Walker B."/>
            <person name="Young S.K."/>
            <person name="Zeng Q."/>
            <person name="Gargeya S."/>
            <person name="Fitzgerald M."/>
            <person name="Haas B."/>
            <person name="Abouelleil A."/>
            <person name="Allen A.W."/>
            <person name="Alvarado L."/>
            <person name="Arachchi H.M."/>
            <person name="Berlin A.M."/>
            <person name="Chapman S.B."/>
            <person name="Gainer-Dewar J."/>
            <person name="Goldberg J."/>
            <person name="Griggs A."/>
            <person name="Gujja S."/>
            <person name="Hansen M."/>
            <person name="Howarth C."/>
            <person name="Imamovic A."/>
            <person name="Ireland A."/>
            <person name="Larimer J."/>
            <person name="McCowan C."/>
            <person name="Murphy C."/>
            <person name="Pearson M."/>
            <person name="Poon T.W."/>
            <person name="Priest M."/>
            <person name="Roberts A."/>
            <person name="Saif S."/>
            <person name="Shea T."/>
            <person name="Sisk P."/>
            <person name="Sykes S."/>
            <person name="Wortman J."/>
            <person name="Nusbaum C."/>
            <person name="Birren B."/>
        </authorList>
    </citation>
    <scope>NUCLEOTIDE SEQUENCE [LARGE SCALE GENOMIC DNA]</scope>
    <source>
        <strain evidence="5 6">CBS 606.96</strain>
    </source>
</reference>
<feature type="active site" description="Charge relay system" evidence="3">
    <location>
        <position position="208"/>
    </location>
</feature>
<comment type="caution">
    <text evidence="5">The sequence shown here is derived from an EMBL/GenBank/DDBJ whole genome shotgun (WGS) entry which is preliminary data.</text>
</comment>
<dbReference type="STRING" id="1182542.W9XR28"/>
<feature type="active site" description="Charge relay system" evidence="3">
    <location>
        <position position="133"/>
    </location>
</feature>
<evidence type="ECO:0000313" key="6">
    <source>
        <dbReference type="Proteomes" id="UP000019478"/>
    </source>
</evidence>
<dbReference type="AlphaFoldDB" id="W9XR28"/>
<dbReference type="Gene3D" id="3.90.1300.10">
    <property type="entry name" value="Amidase signature (AS) domain"/>
    <property type="match status" value="1"/>
</dbReference>
<dbReference type="InterPro" id="IPR036928">
    <property type="entry name" value="AS_sf"/>
</dbReference>
<organism evidence="5 6">
    <name type="scientific">Capronia epimyces CBS 606.96</name>
    <dbReference type="NCBI Taxonomy" id="1182542"/>
    <lineage>
        <taxon>Eukaryota</taxon>
        <taxon>Fungi</taxon>
        <taxon>Dikarya</taxon>
        <taxon>Ascomycota</taxon>
        <taxon>Pezizomycotina</taxon>
        <taxon>Eurotiomycetes</taxon>
        <taxon>Chaetothyriomycetidae</taxon>
        <taxon>Chaetothyriales</taxon>
        <taxon>Herpotrichiellaceae</taxon>
        <taxon>Capronia</taxon>
    </lineage>
</organism>
<protein>
    <recommendedName>
        <fullName evidence="4">Amidase domain-containing protein</fullName>
    </recommendedName>
</protein>
<dbReference type="OrthoDB" id="6428749at2759"/>
<keyword evidence="2" id="KW-0378">Hydrolase</keyword>
<dbReference type="SUPFAM" id="SSF75304">
    <property type="entry name" value="Amidase signature (AS) enzymes"/>
    <property type="match status" value="1"/>
</dbReference>
<gene>
    <name evidence="5" type="ORF">A1O3_08913</name>
</gene>
<dbReference type="EMBL" id="AMGY01000008">
    <property type="protein sequence ID" value="EXJ79411.1"/>
    <property type="molecule type" value="Genomic_DNA"/>
</dbReference>
<keyword evidence="6" id="KW-1185">Reference proteome</keyword>
<dbReference type="eggNOG" id="KOG1212">
    <property type="taxonomic scope" value="Eukaryota"/>
</dbReference>
<dbReference type="RefSeq" id="XP_007737199.1">
    <property type="nucleotide sequence ID" value="XM_007739009.1"/>
</dbReference>
<dbReference type="GO" id="GO:0016787">
    <property type="term" value="F:hydrolase activity"/>
    <property type="evidence" value="ECO:0007669"/>
    <property type="project" value="UniProtKB-KW"/>
</dbReference>